<evidence type="ECO:0008006" key="5">
    <source>
        <dbReference type="Google" id="ProtNLM"/>
    </source>
</evidence>
<sequence length="82" mass="9047">MKSRFTMLAVLVISASSVAAYGQTNDEVPQQQQNGAPAQTSQWSPPNTENLGKTRAQVYAELVQAQRDGQIAYLNRTLYAHH</sequence>
<dbReference type="AlphaFoldDB" id="A0A6J5E7R1"/>
<keyword evidence="2" id="KW-0732">Signal</keyword>
<evidence type="ECO:0000313" key="3">
    <source>
        <dbReference type="EMBL" id="CAB3761376.1"/>
    </source>
</evidence>
<feature type="chain" id="PRO_5027025632" description="DUF4148 domain-containing protein" evidence="2">
    <location>
        <begin position="20"/>
        <end position="82"/>
    </location>
</feature>
<organism evidence="3 4">
    <name type="scientific">Paraburkholderia solisilvae</name>
    <dbReference type="NCBI Taxonomy" id="624376"/>
    <lineage>
        <taxon>Bacteria</taxon>
        <taxon>Pseudomonadati</taxon>
        <taxon>Pseudomonadota</taxon>
        <taxon>Betaproteobacteria</taxon>
        <taxon>Burkholderiales</taxon>
        <taxon>Burkholderiaceae</taxon>
        <taxon>Paraburkholderia</taxon>
    </lineage>
</organism>
<keyword evidence="4" id="KW-1185">Reference proteome</keyword>
<protein>
    <recommendedName>
        <fullName evidence="5">DUF4148 domain-containing protein</fullName>
    </recommendedName>
</protein>
<dbReference type="Pfam" id="PF13663">
    <property type="entry name" value="DUF4148"/>
    <property type="match status" value="1"/>
</dbReference>
<evidence type="ECO:0000256" key="2">
    <source>
        <dbReference type="SAM" id="SignalP"/>
    </source>
</evidence>
<dbReference type="InterPro" id="IPR025421">
    <property type="entry name" value="DUF4148"/>
</dbReference>
<gene>
    <name evidence="3" type="ORF">LMG29739_03620</name>
</gene>
<dbReference type="Proteomes" id="UP000494329">
    <property type="component" value="Unassembled WGS sequence"/>
</dbReference>
<evidence type="ECO:0000313" key="4">
    <source>
        <dbReference type="Proteomes" id="UP000494329"/>
    </source>
</evidence>
<feature type="signal peptide" evidence="2">
    <location>
        <begin position="1"/>
        <end position="19"/>
    </location>
</feature>
<reference evidence="3 4" key="1">
    <citation type="submission" date="2020-04" db="EMBL/GenBank/DDBJ databases">
        <authorList>
            <person name="De Canck E."/>
        </authorList>
    </citation>
    <scope>NUCLEOTIDE SEQUENCE [LARGE SCALE GENOMIC DNA]</scope>
    <source>
        <strain evidence="3 4">LMG 29739</strain>
    </source>
</reference>
<dbReference type="RefSeq" id="WP_175112306.1">
    <property type="nucleotide sequence ID" value="NZ_CADIKF010000028.1"/>
</dbReference>
<name>A0A6J5E7R1_9BURK</name>
<dbReference type="EMBL" id="CADIKF010000028">
    <property type="protein sequence ID" value="CAB3761376.1"/>
    <property type="molecule type" value="Genomic_DNA"/>
</dbReference>
<evidence type="ECO:0000256" key="1">
    <source>
        <dbReference type="SAM" id="MobiDB-lite"/>
    </source>
</evidence>
<accession>A0A6J5E7R1</accession>
<proteinExistence type="predicted"/>
<feature type="region of interest" description="Disordered" evidence="1">
    <location>
        <begin position="24"/>
        <end position="51"/>
    </location>
</feature>